<dbReference type="AlphaFoldDB" id="A0A183GI39"/>
<evidence type="ECO:0000313" key="1">
    <source>
        <dbReference type="EMBL" id="VDP31534.1"/>
    </source>
</evidence>
<dbReference type="InterPro" id="IPR034015">
    <property type="entry name" value="M1_LTA4H"/>
</dbReference>
<dbReference type="GO" id="GO:0043171">
    <property type="term" value="P:peptide catabolic process"/>
    <property type="evidence" value="ECO:0007669"/>
    <property type="project" value="TreeGrafter"/>
</dbReference>
<reference evidence="3" key="2">
    <citation type="submission" date="2019-09" db="UniProtKB">
        <authorList>
            <consortium name="WormBaseParasite"/>
        </authorList>
    </citation>
    <scope>IDENTIFICATION</scope>
</reference>
<proteinExistence type="predicted"/>
<dbReference type="PANTHER" id="PTHR45726">
    <property type="entry name" value="LEUKOTRIENE A-4 HYDROLASE"/>
    <property type="match status" value="1"/>
</dbReference>
<organism evidence="2 3">
    <name type="scientific">Heligmosomoides polygyrus</name>
    <name type="common">Parasitic roundworm</name>
    <dbReference type="NCBI Taxonomy" id="6339"/>
    <lineage>
        <taxon>Eukaryota</taxon>
        <taxon>Metazoa</taxon>
        <taxon>Ecdysozoa</taxon>
        <taxon>Nematoda</taxon>
        <taxon>Chromadorea</taxon>
        <taxon>Rhabditida</taxon>
        <taxon>Rhabditina</taxon>
        <taxon>Rhabditomorpha</taxon>
        <taxon>Strongyloidea</taxon>
        <taxon>Heligmosomidae</taxon>
        <taxon>Heligmosomoides</taxon>
    </lineage>
</organism>
<dbReference type="GO" id="GO:0005829">
    <property type="term" value="C:cytosol"/>
    <property type="evidence" value="ECO:0007669"/>
    <property type="project" value="TreeGrafter"/>
</dbReference>
<dbReference type="Gene3D" id="2.60.40.1730">
    <property type="entry name" value="tricorn interacting facor f3 domain"/>
    <property type="match status" value="1"/>
</dbReference>
<evidence type="ECO:0000313" key="3">
    <source>
        <dbReference type="WBParaSite" id="HPBE_0002227701-mRNA-1"/>
    </source>
</evidence>
<dbReference type="PANTHER" id="PTHR45726:SF3">
    <property type="entry name" value="LEUKOTRIENE A-4 HYDROLASE"/>
    <property type="match status" value="1"/>
</dbReference>
<gene>
    <name evidence="1" type="ORF">HPBE_LOCUS22277</name>
</gene>
<sequence length="95" mass="10567">MYRDPTTSSNYDEIKVTHYFLKWTVSFTEKKIIGSILITLKALKDVDRIIFDGDKLAISSVTMDGKELGFTSEPGTPLGDKIVIKALSIKEGQVV</sequence>
<protein>
    <submittedName>
        <fullName evidence="3">PK domain-containing protein</fullName>
    </submittedName>
</protein>
<keyword evidence="2" id="KW-1185">Reference proteome</keyword>
<evidence type="ECO:0000313" key="2">
    <source>
        <dbReference type="Proteomes" id="UP000050761"/>
    </source>
</evidence>
<accession>A0A183GI39</accession>
<dbReference type="Proteomes" id="UP000050761">
    <property type="component" value="Unassembled WGS sequence"/>
</dbReference>
<dbReference type="InterPro" id="IPR042097">
    <property type="entry name" value="Aminopeptidase_N-like_N_sf"/>
</dbReference>
<dbReference type="GO" id="GO:0004301">
    <property type="term" value="F:epoxide hydrolase activity"/>
    <property type="evidence" value="ECO:0007669"/>
    <property type="project" value="TreeGrafter"/>
</dbReference>
<accession>A0A3P8DHZ2</accession>
<dbReference type="SUPFAM" id="SSF63737">
    <property type="entry name" value="Leukotriene A4 hydrolase N-terminal domain"/>
    <property type="match status" value="1"/>
</dbReference>
<dbReference type="OrthoDB" id="79562at2759"/>
<dbReference type="GO" id="GO:0004177">
    <property type="term" value="F:aminopeptidase activity"/>
    <property type="evidence" value="ECO:0007669"/>
    <property type="project" value="TreeGrafter"/>
</dbReference>
<name>A0A183GI39_HELPZ</name>
<reference evidence="1 2" key="1">
    <citation type="submission" date="2018-11" db="EMBL/GenBank/DDBJ databases">
        <authorList>
            <consortium name="Pathogen Informatics"/>
        </authorList>
    </citation>
    <scope>NUCLEOTIDE SEQUENCE [LARGE SCALE GENOMIC DNA]</scope>
</reference>
<dbReference type="WBParaSite" id="HPBE_0002227701-mRNA-1">
    <property type="protein sequence ID" value="HPBE_0002227701-mRNA-1"/>
    <property type="gene ID" value="HPBE_0002227701"/>
</dbReference>
<dbReference type="EMBL" id="UZAH01033830">
    <property type="protein sequence ID" value="VDP31534.1"/>
    <property type="molecule type" value="Genomic_DNA"/>
</dbReference>